<dbReference type="AlphaFoldDB" id="A0A0A0LDE4"/>
<accession>A0A0A0LDE4</accession>
<reference evidence="1 2" key="3">
    <citation type="journal article" date="2010" name="BMC Genomics">
        <title>Transcriptome sequencing and comparative analysis of cucumber flowers with different sex types.</title>
        <authorList>
            <person name="Guo S."/>
            <person name="Zheng Y."/>
            <person name="Joung J.G."/>
            <person name="Liu S."/>
            <person name="Zhang Z."/>
            <person name="Crasta O.R."/>
            <person name="Sobral B.W."/>
            <person name="Xu Y."/>
            <person name="Huang S."/>
            <person name="Fei Z."/>
        </authorList>
    </citation>
    <scope>NUCLEOTIDE SEQUENCE [LARGE SCALE GENOMIC DNA]</scope>
    <source>
        <strain evidence="2">cv. 9930</strain>
    </source>
</reference>
<reference evidence="1 2" key="1">
    <citation type="journal article" date="2009" name="Nat. Genet.">
        <title>The genome of the cucumber, Cucumis sativus L.</title>
        <authorList>
            <person name="Huang S."/>
            <person name="Li R."/>
            <person name="Zhang Z."/>
            <person name="Li L."/>
            <person name="Gu X."/>
            <person name="Fan W."/>
            <person name="Lucas W.J."/>
            <person name="Wang X."/>
            <person name="Xie B."/>
            <person name="Ni P."/>
            <person name="Ren Y."/>
            <person name="Zhu H."/>
            <person name="Li J."/>
            <person name="Lin K."/>
            <person name="Jin W."/>
            <person name="Fei Z."/>
            <person name="Li G."/>
            <person name="Staub J."/>
            <person name="Kilian A."/>
            <person name="van der Vossen E.A."/>
            <person name="Wu Y."/>
            <person name="Guo J."/>
            <person name="He J."/>
            <person name="Jia Z."/>
            <person name="Ren Y."/>
            <person name="Tian G."/>
            <person name="Lu Y."/>
            <person name="Ruan J."/>
            <person name="Qian W."/>
            <person name="Wang M."/>
            <person name="Huang Q."/>
            <person name="Li B."/>
            <person name="Xuan Z."/>
            <person name="Cao J."/>
            <person name="Asan"/>
            <person name="Wu Z."/>
            <person name="Zhang J."/>
            <person name="Cai Q."/>
            <person name="Bai Y."/>
            <person name="Zhao B."/>
            <person name="Han Y."/>
            <person name="Li Y."/>
            <person name="Li X."/>
            <person name="Wang S."/>
            <person name="Shi Q."/>
            <person name="Liu S."/>
            <person name="Cho W.K."/>
            <person name="Kim J.Y."/>
            <person name="Xu Y."/>
            <person name="Heller-Uszynska K."/>
            <person name="Miao H."/>
            <person name="Cheng Z."/>
            <person name="Zhang S."/>
            <person name="Wu J."/>
            <person name="Yang Y."/>
            <person name="Kang H."/>
            <person name="Li M."/>
            <person name="Liang H."/>
            <person name="Ren X."/>
            <person name="Shi Z."/>
            <person name="Wen M."/>
            <person name="Jian M."/>
            <person name="Yang H."/>
            <person name="Zhang G."/>
            <person name="Yang Z."/>
            <person name="Chen R."/>
            <person name="Liu S."/>
            <person name="Li J."/>
            <person name="Ma L."/>
            <person name="Liu H."/>
            <person name="Zhou Y."/>
            <person name="Zhao J."/>
            <person name="Fang X."/>
            <person name="Li G."/>
            <person name="Fang L."/>
            <person name="Li Y."/>
            <person name="Liu D."/>
            <person name="Zheng H."/>
            <person name="Zhang Y."/>
            <person name="Qin N."/>
            <person name="Li Z."/>
            <person name="Yang G."/>
            <person name="Yang S."/>
            <person name="Bolund L."/>
            <person name="Kristiansen K."/>
            <person name="Zheng H."/>
            <person name="Li S."/>
            <person name="Zhang X."/>
            <person name="Yang H."/>
            <person name="Wang J."/>
            <person name="Sun R."/>
            <person name="Zhang B."/>
            <person name="Jiang S."/>
            <person name="Wang J."/>
            <person name="Du Y."/>
            <person name="Li S."/>
        </authorList>
    </citation>
    <scope>NUCLEOTIDE SEQUENCE [LARGE SCALE GENOMIC DNA]</scope>
    <source>
        <strain evidence="2">cv. 9930</strain>
    </source>
</reference>
<evidence type="ECO:0000313" key="1">
    <source>
        <dbReference type="EMBL" id="KGN58752.1"/>
    </source>
</evidence>
<dbReference type="EMBL" id="CM002924">
    <property type="protein sequence ID" value="KGN58752.1"/>
    <property type="molecule type" value="Genomic_DNA"/>
</dbReference>
<name>A0A0A0LDE4_CUCSA</name>
<proteinExistence type="predicted"/>
<reference evidence="1 2" key="2">
    <citation type="journal article" date="2009" name="PLoS ONE">
        <title>An integrated genetic and cytogenetic map of the cucumber genome.</title>
        <authorList>
            <person name="Ren Y."/>
            <person name="Zhang Z."/>
            <person name="Liu J."/>
            <person name="Staub J.E."/>
            <person name="Han Y."/>
            <person name="Cheng Z."/>
            <person name="Li X."/>
            <person name="Lu J."/>
            <person name="Miao H."/>
            <person name="Kang H."/>
            <person name="Xie B."/>
            <person name="Gu X."/>
            <person name="Wang X."/>
            <person name="Du Y."/>
            <person name="Jin W."/>
            <person name="Huang S."/>
        </authorList>
    </citation>
    <scope>NUCLEOTIDE SEQUENCE [LARGE SCALE GENOMIC DNA]</scope>
    <source>
        <strain evidence="2">cv. 9930</strain>
    </source>
</reference>
<reference evidence="1 2" key="4">
    <citation type="journal article" date="2011" name="BMC Genomics">
        <title>RNA-Seq improves annotation of protein-coding genes in the cucumber genome.</title>
        <authorList>
            <person name="Li Z."/>
            <person name="Zhang Z."/>
            <person name="Yan P."/>
            <person name="Huang S."/>
            <person name="Fei Z."/>
            <person name="Lin K."/>
        </authorList>
    </citation>
    <scope>NUCLEOTIDE SEQUENCE [LARGE SCALE GENOMIC DNA]</scope>
    <source>
        <strain evidence="2">cv. 9930</strain>
    </source>
</reference>
<gene>
    <name evidence="1" type="ORF">Csa_3G731140</name>
</gene>
<sequence>MTDPRVLWFTPMTNSKSLLTPNFLTLHFPHQHTFTTTIESKATTYPEDGRPNLGSGQKEFFYIDRRHENSTASFGPTAC</sequence>
<dbReference type="Proteomes" id="UP000029981">
    <property type="component" value="Chromosome 3"/>
</dbReference>
<organism evidence="1 2">
    <name type="scientific">Cucumis sativus</name>
    <name type="common">Cucumber</name>
    <dbReference type="NCBI Taxonomy" id="3659"/>
    <lineage>
        <taxon>Eukaryota</taxon>
        <taxon>Viridiplantae</taxon>
        <taxon>Streptophyta</taxon>
        <taxon>Embryophyta</taxon>
        <taxon>Tracheophyta</taxon>
        <taxon>Spermatophyta</taxon>
        <taxon>Magnoliopsida</taxon>
        <taxon>eudicotyledons</taxon>
        <taxon>Gunneridae</taxon>
        <taxon>Pentapetalae</taxon>
        <taxon>rosids</taxon>
        <taxon>fabids</taxon>
        <taxon>Cucurbitales</taxon>
        <taxon>Cucurbitaceae</taxon>
        <taxon>Benincaseae</taxon>
        <taxon>Cucumis</taxon>
    </lineage>
</organism>
<dbReference type="Gramene" id="KGN58752">
    <property type="protein sequence ID" value="KGN58752"/>
    <property type="gene ID" value="Csa_3G731140"/>
</dbReference>
<evidence type="ECO:0000313" key="2">
    <source>
        <dbReference type="Proteomes" id="UP000029981"/>
    </source>
</evidence>
<keyword evidence="2" id="KW-1185">Reference proteome</keyword>
<protein>
    <submittedName>
        <fullName evidence="1">Uncharacterized protein</fullName>
    </submittedName>
</protein>